<accession>A0A494WV30</accession>
<dbReference type="InterPro" id="IPR001754">
    <property type="entry name" value="OMPdeCOase_dom"/>
</dbReference>
<feature type="binding site" evidence="9 11">
    <location>
        <position position="37"/>
    </location>
    <ligand>
        <name>substrate</name>
    </ligand>
</feature>
<comment type="subunit">
    <text evidence="3 9">Homodimer.</text>
</comment>
<feature type="binding site" evidence="9 11">
    <location>
        <position position="219"/>
    </location>
    <ligand>
        <name>substrate</name>
    </ligand>
</feature>
<evidence type="ECO:0000256" key="3">
    <source>
        <dbReference type="ARBA" id="ARBA00011738"/>
    </source>
</evidence>
<feature type="binding site" evidence="9">
    <location>
        <begin position="64"/>
        <end position="73"/>
    </location>
    <ligand>
        <name>substrate</name>
    </ligand>
</feature>
<dbReference type="EMBL" id="RBWE01000001">
    <property type="protein sequence ID" value="RKO67319.1"/>
    <property type="molecule type" value="Genomic_DNA"/>
</dbReference>
<feature type="active site" description="For OMPdecase activity" evidence="10">
    <location>
        <position position="64"/>
    </location>
</feature>
<feature type="active site" description="Proton donor" evidence="9">
    <location>
        <position position="66"/>
    </location>
</feature>
<dbReference type="InterPro" id="IPR014732">
    <property type="entry name" value="OMPdecase"/>
</dbReference>
<dbReference type="Proteomes" id="UP000271256">
    <property type="component" value="Unassembled WGS sequence"/>
</dbReference>
<dbReference type="NCBIfam" id="NF001273">
    <property type="entry name" value="PRK00230.1"/>
    <property type="match status" value="1"/>
</dbReference>
<dbReference type="RefSeq" id="WP_121451733.1">
    <property type="nucleotide sequence ID" value="NZ_RBWE01000001.1"/>
</dbReference>
<dbReference type="InterPro" id="IPR013785">
    <property type="entry name" value="Aldolase_TIM"/>
</dbReference>
<feature type="binding site" evidence="9 11">
    <location>
        <position position="199"/>
    </location>
    <ligand>
        <name>substrate</name>
    </ligand>
</feature>
<evidence type="ECO:0000313" key="14">
    <source>
        <dbReference type="EMBL" id="RKO67319.1"/>
    </source>
</evidence>
<evidence type="ECO:0000313" key="15">
    <source>
        <dbReference type="Proteomes" id="UP000271256"/>
    </source>
</evidence>
<evidence type="ECO:0000256" key="9">
    <source>
        <dbReference type="HAMAP-Rule" id="MF_01200"/>
    </source>
</evidence>
<keyword evidence="4 9" id="KW-0210">Decarboxylase</keyword>
<evidence type="ECO:0000256" key="10">
    <source>
        <dbReference type="PIRSR" id="PIRSR614732-1"/>
    </source>
</evidence>
<evidence type="ECO:0000256" key="5">
    <source>
        <dbReference type="ARBA" id="ARBA00022975"/>
    </source>
</evidence>
<dbReference type="FunFam" id="3.20.20.70:FF:000015">
    <property type="entry name" value="Orotidine 5'-phosphate decarboxylase"/>
    <property type="match status" value="1"/>
</dbReference>
<comment type="similarity">
    <text evidence="8 9">Belongs to the OMP decarboxylase family. Type 1 subfamily.</text>
</comment>
<evidence type="ECO:0000256" key="4">
    <source>
        <dbReference type="ARBA" id="ARBA00022793"/>
    </source>
</evidence>
<comment type="pathway">
    <text evidence="2 9 12">Pyrimidine metabolism; UMP biosynthesis via de novo pathway; UMP from orotate: step 2/2.</text>
</comment>
<dbReference type="InterPro" id="IPR018089">
    <property type="entry name" value="OMPdecase_AS"/>
</dbReference>
<sequence length="243" mass="25503">MNIDEARKKLIVALDVDSTEQALDLVERLKPWAGMFKIGMRLFYSQGPAAVEGLCRRGVKVFLDLKLHDIPNTVSQAARVLARLGVAMFNVHAAGGRAMMRAAVESCRKESAVLGIPRPLVIAVTVLTSIDQPAFNRELGLSGPILDRVVAWALLAKECGLDGVVASAQEAAAIRQSCGPDFLIVTPGIRPTGAACGDQKRIVTPAGALAAGASHLVVGRPIIAAPDPVEAARAVLDEMGASV</sequence>
<keyword evidence="5 9" id="KW-0665">Pyrimidine biosynthesis</keyword>
<evidence type="ECO:0000256" key="12">
    <source>
        <dbReference type="RuleBase" id="RU000512"/>
    </source>
</evidence>
<evidence type="ECO:0000256" key="7">
    <source>
        <dbReference type="ARBA" id="ARBA00049157"/>
    </source>
</evidence>
<dbReference type="EC" id="4.1.1.23" evidence="9"/>
<dbReference type="HAMAP" id="MF_01200_B">
    <property type="entry name" value="OMPdecase_type1_B"/>
    <property type="match status" value="1"/>
</dbReference>
<feature type="binding site" evidence="9 11">
    <location>
        <position position="128"/>
    </location>
    <ligand>
        <name>substrate</name>
    </ligand>
</feature>
<protein>
    <recommendedName>
        <fullName evidence="9">Orotidine 5'-phosphate decarboxylase</fullName>
        <ecNumber evidence="9">4.1.1.23</ecNumber>
    </recommendedName>
    <alternativeName>
        <fullName evidence="9">OMP decarboxylase</fullName>
        <shortName evidence="9">OMPDCase</shortName>
        <shortName evidence="9">OMPdecase</shortName>
    </alternativeName>
</protein>
<feature type="domain" description="Orotidine 5'-phosphate decarboxylase" evidence="13">
    <location>
        <begin position="9"/>
        <end position="235"/>
    </location>
</feature>
<reference evidence="14 15" key="1">
    <citation type="submission" date="2018-10" db="EMBL/GenBank/DDBJ databases">
        <authorList>
            <person name="Grouzdev D.S."/>
            <person name="Krutkina M.S."/>
            <person name="Tourova T.P."/>
            <person name="Nazina T.N."/>
        </authorList>
    </citation>
    <scope>NUCLEOTIDE SEQUENCE [LARGE SCALE GENOMIC DNA]</scope>
    <source>
        <strain evidence="14 15">435</strain>
    </source>
</reference>
<evidence type="ECO:0000256" key="2">
    <source>
        <dbReference type="ARBA" id="ARBA00004861"/>
    </source>
</evidence>
<dbReference type="PROSITE" id="PS00156">
    <property type="entry name" value="OMPDECASE"/>
    <property type="match status" value="1"/>
</dbReference>
<evidence type="ECO:0000256" key="11">
    <source>
        <dbReference type="PIRSR" id="PIRSR614732-2"/>
    </source>
</evidence>
<feature type="binding site" evidence="9 11">
    <location>
        <position position="15"/>
    </location>
    <ligand>
        <name>substrate</name>
    </ligand>
</feature>
<dbReference type="OrthoDB" id="9806203at2"/>
<dbReference type="SUPFAM" id="SSF51366">
    <property type="entry name" value="Ribulose-phoshate binding barrel"/>
    <property type="match status" value="1"/>
</dbReference>
<feature type="active site" description="For OMPdecase activity" evidence="10">
    <location>
        <position position="69"/>
    </location>
</feature>
<dbReference type="PANTHER" id="PTHR32119">
    <property type="entry name" value="OROTIDINE 5'-PHOSPHATE DECARBOXYLASE"/>
    <property type="match status" value="1"/>
</dbReference>
<organism evidence="14 15">
    <name type="scientific">Desulfofundulus salinus</name>
    <dbReference type="NCBI Taxonomy" id="2419843"/>
    <lineage>
        <taxon>Bacteria</taxon>
        <taxon>Bacillati</taxon>
        <taxon>Bacillota</taxon>
        <taxon>Clostridia</taxon>
        <taxon>Eubacteriales</taxon>
        <taxon>Peptococcaceae</taxon>
        <taxon>Desulfofundulus</taxon>
    </lineage>
</organism>
<dbReference type="InterPro" id="IPR047596">
    <property type="entry name" value="OMPdecase_bac"/>
</dbReference>
<dbReference type="NCBIfam" id="TIGR01740">
    <property type="entry name" value="pyrF"/>
    <property type="match status" value="1"/>
</dbReference>
<name>A0A494WV30_9FIRM</name>
<comment type="caution">
    <text evidence="14">The sequence shown here is derived from an EMBL/GenBank/DDBJ whole genome shotgun (WGS) entry which is preliminary data.</text>
</comment>
<dbReference type="GO" id="GO:0005829">
    <property type="term" value="C:cytosol"/>
    <property type="evidence" value="ECO:0007669"/>
    <property type="project" value="TreeGrafter"/>
</dbReference>
<dbReference type="InterPro" id="IPR011060">
    <property type="entry name" value="RibuloseP-bd_barrel"/>
</dbReference>
<dbReference type="Pfam" id="PF00215">
    <property type="entry name" value="OMPdecase"/>
    <property type="match status" value="1"/>
</dbReference>
<comment type="catalytic activity">
    <reaction evidence="7 9 12">
        <text>orotidine 5'-phosphate + H(+) = UMP + CO2</text>
        <dbReference type="Rhea" id="RHEA:11596"/>
        <dbReference type="ChEBI" id="CHEBI:15378"/>
        <dbReference type="ChEBI" id="CHEBI:16526"/>
        <dbReference type="ChEBI" id="CHEBI:57538"/>
        <dbReference type="ChEBI" id="CHEBI:57865"/>
        <dbReference type="EC" id="4.1.1.23"/>
    </reaction>
</comment>
<dbReference type="GO" id="GO:0004590">
    <property type="term" value="F:orotidine-5'-phosphate decarboxylase activity"/>
    <property type="evidence" value="ECO:0007669"/>
    <property type="project" value="UniProtKB-UniRule"/>
</dbReference>
<dbReference type="AlphaFoldDB" id="A0A494WV30"/>
<evidence type="ECO:0000256" key="1">
    <source>
        <dbReference type="ARBA" id="ARBA00002356"/>
    </source>
</evidence>
<dbReference type="SMART" id="SM00934">
    <property type="entry name" value="OMPdecase"/>
    <property type="match status" value="1"/>
</dbReference>
<feature type="active site" description="For OMPdecase activity" evidence="10">
    <location>
        <position position="66"/>
    </location>
</feature>
<keyword evidence="15" id="KW-1185">Reference proteome</keyword>
<dbReference type="Gene3D" id="3.20.20.70">
    <property type="entry name" value="Aldolase class I"/>
    <property type="match status" value="1"/>
</dbReference>
<dbReference type="UniPathway" id="UPA00070">
    <property type="reaction ID" value="UER00120"/>
</dbReference>
<feature type="binding site" evidence="9 11">
    <location>
        <position position="190"/>
    </location>
    <ligand>
        <name>substrate</name>
    </ligand>
</feature>
<gene>
    <name evidence="9" type="primary">pyrF</name>
    <name evidence="14" type="ORF">D7024_10340</name>
</gene>
<keyword evidence="6 9" id="KW-0456">Lyase</keyword>
<evidence type="ECO:0000256" key="6">
    <source>
        <dbReference type="ARBA" id="ARBA00023239"/>
    </source>
</evidence>
<feature type="binding site" evidence="9 11">
    <location>
        <position position="220"/>
    </location>
    <ligand>
        <name>substrate</name>
    </ligand>
</feature>
<evidence type="ECO:0000256" key="8">
    <source>
        <dbReference type="ARBA" id="ARBA00061012"/>
    </source>
</evidence>
<dbReference type="GO" id="GO:0006207">
    <property type="term" value="P:'de novo' pyrimidine nucleobase biosynthetic process"/>
    <property type="evidence" value="ECO:0007669"/>
    <property type="project" value="InterPro"/>
</dbReference>
<evidence type="ECO:0000259" key="13">
    <source>
        <dbReference type="SMART" id="SM00934"/>
    </source>
</evidence>
<proteinExistence type="inferred from homology"/>
<dbReference type="CDD" id="cd04725">
    <property type="entry name" value="OMP_decarboxylase_like"/>
    <property type="match status" value="1"/>
</dbReference>
<dbReference type="PANTHER" id="PTHR32119:SF2">
    <property type="entry name" value="OROTIDINE 5'-PHOSPHATE DECARBOXYLASE"/>
    <property type="match status" value="1"/>
</dbReference>
<dbReference type="GO" id="GO:0044205">
    <property type="term" value="P:'de novo' UMP biosynthetic process"/>
    <property type="evidence" value="ECO:0007669"/>
    <property type="project" value="UniProtKB-UniRule"/>
</dbReference>
<comment type="function">
    <text evidence="1 9">Catalyzes the decarboxylation of orotidine 5'-monophosphate (OMP) to uridine 5'-monophosphate (UMP).</text>
</comment>